<proteinExistence type="predicted"/>
<accession>A0ACC6SV85</accession>
<sequence>MISAVVKSWQQGGLPKLVHIVRNSTDFIKERVSPFSAKPGIFSQKIQACEHRTPPDRPWRRRAAIRDVGKGSQVFNEPASTDRLRRYLIRFDARFETSPGNDGRPSLAAGGSIHGEVKSSSACSATFS</sequence>
<comment type="caution">
    <text evidence="1">The sequence shown here is derived from an EMBL/GenBank/DDBJ whole genome shotgun (WGS) entry which is preliminary data.</text>
</comment>
<reference evidence="1 2" key="1">
    <citation type="journal article" date="2024" name="Proc. Natl. Acad. Sci. U.S.A.">
        <title>The evolutionary genomics of adaptation to stress in wild rhizobium bacteria.</title>
        <authorList>
            <person name="Kehlet-Delgado H."/>
            <person name="Montoya A.P."/>
            <person name="Jensen K.T."/>
            <person name="Wendlandt C.E."/>
            <person name="Dexheimer C."/>
            <person name="Roberts M."/>
            <person name="Torres Martinez L."/>
            <person name="Friesen M.L."/>
            <person name="Griffitts J.S."/>
            <person name="Porter S.S."/>
        </authorList>
    </citation>
    <scope>NUCLEOTIDE SEQUENCE [LARGE SCALE GENOMIC DNA]</scope>
    <source>
        <strain evidence="1 2">M0468</strain>
    </source>
</reference>
<keyword evidence="2" id="KW-1185">Reference proteome</keyword>
<evidence type="ECO:0000313" key="2">
    <source>
        <dbReference type="Proteomes" id="UP001480082"/>
    </source>
</evidence>
<name>A0ACC6SV85_9HYPH</name>
<organism evidence="1 2">
    <name type="scientific">Mesorhizobium australicum</name>
    <dbReference type="NCBI Taxonomy" id="536018"/>
    <lineage>
        <taxon>Bacteria</taxon>
        <taxon>Pseudomonadati</taxon>
        <taxon>Pseudomonadota</taxon>
        <taxon>Alphaproteobacteria</taxon>
        <taxon>Hyphomicrobiales</taxon>
        <taxon>Phyllobacteriaceae</taxon>
        <taxon>Mesorhizobium</taxon>
    </lineage>
</organism>
<evidence type="ECO:0000313" key="1">
    <source>
        <dbReference type="EMBL" id="MER9283641.1"/>
    </source>
</evidence>
<protein>
    <submittedName>
        <fullName evidence="1">Uncharacterized protein</fullName>
    </submittedName>
</protein>
<gene>
    <name evidence="1" type="ORF">NKI81_06655</name>
</gene>
<dbReference type="Proteomes" id="UP001480082">
    <property type="component" value="Unassembled WGS sequence"/>
</dbReference>
<dbReference type="EMBL" id="JAMYRI010000003">
    <property type="protein sequence ID" value="MER9283641.1"/>
    <property type="molecule type" value="Genomic_DNA"/>
</dbReference>